<evidence type="ECO:0000256" key="10">
    <source>
        <dbReference type="SAM" id="Phobius"/>
    </source>
</evidence>
<comment type="caution">
    <text evidence="13">The sequence shown here is derived from an EMBL/GenBank/DDBJ whole genome shotgun (WGS) entry which is preliminary data.</text>
</comment>
<keyword evidence="14" id="KW-1185">Reference proteome</keyword>
<dbReference type="GO" id="GO:0005886">
    <property type="term" value="C:plasma membrane"/>
    <property type="evidence" value="ECO:0007669"/>
    <property type="project" value="UniProtKB-SubCell"/>
</dbReference>
<dbReference type="InterPro" id="IPR003439">
    <property type="entry name" value="ABC_transporter-like_ATP-bd"/>
</dbReference>
<organism evidence="13 14">
    <name type="scientific">Rhizopogon vesiculosus</name>
    <dbReference type="NCBI Taxonomy" id="180088"/>
    <lineage>
        <taxon>Eukaryota</taxon>
        <taxon>Fungi</taxon>
        <taxon>Dikarya</taxon>
        <taxon>Basidiomycota</taxon>
        <taxon>Agaricomycotina</taxon>
        <taxon>Agaricomycetes</taxon>
        <taxon>Agaricomycetidae</taxon>
        <taxon>Boletales</taxon>
        <taxon>Suillineae</taxon>
        <taxon>Rhizopogonaceae</taxon>
        <taxon>Rhizopogon</taxon>
    </lineage>
</organism>
<evidence type="ECO:0000256" key="3">
    <source>
        <dbReference type="ARBA" id="ARBA00022475"/>
    </source>
</evidence>
<feature type="transmembrane region" description="Helical" evidence="10">
    <location>
        <begin position="208"/>
        <end position="229"/>
    </location>
</feature>
<evidence type="ECO:0000256" key="4">
    <source>
        <dbReference type="ARBA" id="ARBA00022692"/>
    </source>
</evidence>
<dbReference type="SMART" id="SM00382">
    <property type="entry name" value="AAA"/>
    <property type="match status" value="1"/>
</dbReference>
<evidence type="ECO:0000256" key="6">
    <source>
        <dbReference type="ARBA" id="ARBA00022840"/>
    </source>
</evidence>
<dbReference type="Pfam" id="PF00005">
    <property type="entry name" value="ABC_tran"/>
    <property type="match status" value="1"/>
</dbReference>
<feature type="transmembrane region" description="Helical" evidence="10">
    <location>
        <begin position="86"/>
        <end position="113"/>
    </location>
</feature>
<keyword evidence="5" id="KW-0547">Nucleotide-binding</keyword>
<feature type="compositionally biased region" description="Low complexity" evidence="9">
    <location>
        <begin position="789"/>
        <end position="808"/>
    </location>
</feature>
<comment type="subcellular location">
    <subcellularLocation>
        <location evidence="1">Cell membrane</location>
        <topology evidence="1">Multi-pass membrane protein</topology>
    </subcellularLocation>
</comment>
<dbReference type="PANTHER" id="PTHR24221">
    <property type="entry name" value="ATP-BINDING CASSETTE SUB-FAMILY B"/>
    <property type="match status" value="1"/>
</dbReference>
<feature type="compositionally biased region" description="Basic and acidic residues" evidence="9">
    <location>
        <begin position="810"/>
        <end position="825"/>
    </location>
</feature>
<dbReference type="Pfam" id="PF00664">
    <property type="entry name" value="ABC_membrane"/>
    <property type="match status" value="1"/>
</dbReference>
<feature type="compositionally biased region" description="Polar residues" evidence="9">
    <location>
        <begin position="27"/>
        <end position="41"/>
    </location>
</feature>
<dbReference type="Gene3D" id="1.20.1560.10">
    <property type="entry name" value="ABC transporter type 1, transmembrane domain"/>
    <property type="match status" value="1"/>
</dbReference>
<keyword evidence="8 10" id="KW-0472">Membrane</keyword>
<dbReference type="GO" id="GO:0140359">
    <property type="term" value="F:ABC-type transporter activity"/>
    <property type="evidence" value="ECO:0007669"/>
    <property type="project" value="InterPro"/>
</dbReference>
<accession>A0A1J8PNV2</accession>
<dbReference type="Proteomes" id="UP000183567">
    <property type="component" value="Unassembled WGS sequence"/>
</dbReference>
<dbReference type="PROSITE" id="PS50893">
    <property type="entry name" value="ABC_TRANSPORTER_2"/>
    <property type="match status" value="1"/>
</dbReference>
<feature type="region of interest" description="Disordered" evidence="9">
    <location>
        <begin position="774"/>
        <end position="836"/>
    </location>
</feature>
<evidence type="ECO:0000256" key="9">
    <source>
        <dbReference type="SAM" id="MobiDB-lite"/>
    </source>
</evidence>
<dbReference type="AlphaFoldDB" id="A0A1J8PNV2"/>
<dbReference type="EMBL" id="LVVM01005572">
    <property type="protein sequence ID" value="OJA10183.1"/>
    <property type="molecule type" value="Genomic_DNA"/>
</dbReference>
<evidence type="ECO:0000256" key="8">
    <source>
        <dbReference type="ARBA" id="ARBA00023136"/>
    </source>
</evidence>
<dbReference type="SUPFAM" id="SSF52540">
    <property type="entry name" value="P-loop containing nucleoside triphosphate hydrolases"/>
    <property type="match status" value="1"/>
</dbReference>
<feature type="compositionally biased region" description="Basic residues" evidence="9">
    <location>
        <begin position="826"/>
        <end position="836"/>
    </location>
</feature>
<feature type="transmembrane region" description="Helical" evidence="10">
    <location>
        <begin position="235"/>
        <end position="254"/>
    </location>
</feature>
<sequence length="836" mass="91379">MTSVNGGGDLNSLPGVDHEAEVNDQKLSTLLTPVNHTTSSPETRKVGKQSNPPEDTLESSWRELFTRVAHFTPHLWRSQSPKLQSISLLCLLILILGRIVNALAPLTLGALITTFDNAGVVTFPSFGSNHLPYLITYVFLHFLSSSGSLAALCETLCIPIMQHSDRSMSMLTFNHILALSLSWHTKHKTSELLRILDRVTSVNRAGELIAFTALPALLDVAVAVVIFMIKFELALGVVVGVVMVWYIWASVVLTRYRTGMQRQMDDQNVITREIHMDCLLNYETVKYFGGEEYEGRRYAEAIGEYQTLERRFISALNLLNLVQTLVITFGLLVGSIIVASRIERGESNTSDFVVFIVYYAQLYFPLSHLGGVYCAINQSLIDAEKLLNLIAEPTGVVDASDAKELAVENGEVEFENVSFSYDGITPLLKNVSFKVPPGGHLALVGEPGAGKSTILRLLCRLHDLQPGEGRILIDGQDIRTVTLSSLRNAIGVVPQDPVLFNASIRNNIAYGQPSMKPPQQSTIIDAAQAVQMHERIMSFPEGYETNVGERGVRLSDGEKQRVAIARVMVKNPRVLLLDEATSAMDGAMEQAALGRLVDGRSCLSIPHRLSTIKDTDVIVVLKEGRIAEQGSRKELLELDGLFTSMWTDQINVSQEPMMYEAPAVDVPEPESRAIEEQISSPQALPKEDKEDLGLPFLMSDGSPAAPDSVPLAFLTTSTSHMPSVDNLNHTERSHVRGASVTFDAGAPLRAGSPEPGSGRSVTNGIQRLAKRLSIGGGKPTNLSEHQRDSSTASSASGSGVASVSPPASMRARESVEEPRHVEKPKEKKRKKRSHLL</sequence>
<gene>
    <name evidence="13" type="ORF">AZE42_01813</name>
</gene>
<evidence type="ECO:0000256" key="1">
    <source>
        <dbReference type="ARBA" id="ARBA00004651"/>
    </source>
</evidence>
<dbReference type="Gene3D" id="3.40.50.300">
    <property type="entry name" value="P-loop containing nucleotide triphosphate hydrolases"/>
    <property type="match status" value="1"/>
</dbReference>
<evidence type="ECO:0000259" key="11">
    <source>
        <dbReference type="PROSITE" id="PS50893"/>
    </source>
</evidence>
<keyword evidence="2" id="KW-0813">Transport</keyword>
<dbReference type="GO" id="GO:0016887">
    <property type="term" value="F:ATP hydrolysis activity"/>
    <property type="evidence" value="ECO:0007669"/>
    <property type="project" value="InterPro"/>
</dbReference>
<dbReference type="OrthoDB" id="6500128at2759"/>
<feature type="domain" description="ABC transporter" evidence="11">
    <location>
        <begin position="412"/>
        <end position="648"/>
    </location>
</feature>
<proteinExistence type="predicted"/>
<name>A0A1J8PNV2_9AGAM</name>
<evidence type="ECO:0000256" key="7">
    <source>
        <dbReference type="ARBA" id="ARBA00022989"/>
    </source>
</evidence>
<keyword evidence="7 10" id="KW-1133">Transmembrane helix</keyword>
<feature type="domain" description="ABC transmembrane type-1" evidence="12">
    <location>
        <begin position="88"/>
        <end position="378"/>
    </location>
</feature>
<evidence type="ECO:0000259" key="12">
    <source>
        <dbReference type="PROSITE" id="PS50929"/>
    </source>
</evidence>
<dbReference type="SUPFAM" id="SSF90123">
    <property type="entry name" value="ABC transporter transmembrane region"/>
    <property type="match status" value="1"/>
</dbReference>
<dbReference type="FunFam" id="3.40.50.300:FF:000221">
    <property type="entry name" value="Multidrug ABC transporter ATP-binding protein"/>
    <property type="match status" value="1"/>
</dbReference>
<feature type="region of interest" description="Disordered" evidence="9">
    <location>
        <begin position="742"/>
        <end position="761"/>
    </location>
</feature>
<dbReference type="InterPro" id="IPR011527">
    <property type="entry name" value="ABC1_TM_dom"/>
</dbReference>
<reference evidence="13 14" key="1">
    <citation type="submission" date="2016-03" db="EMBL/GenBank/DDBJ databases">
        <title>Comparative genomics of the ectomycorrhizal sister species Rhizopogon vinicolor and Rhizopogon vesiculosus (Basidiomycota: Boletales) reveals a divergence of the mating type B locus.</title>
        <authorList>
            <person name="Mujic A.B."/>
            <person name="Kuo A."/>
            <person name="Tritt A."/>
            <person name="Lipzen A."/>
            <person name="Chen C."/>
            <person name="Johnson J."/>
            <person name="Sharma A."/>
            <person name="Barry K."/>
            <person name="Grigoriev I.V."/>
            <person name="Spatafora J.W."/>
        </authorList>
    </citation>
    <scope>NUCLEOTIDE SEQUENCE [LARGE SCALE GENOMIC DNA]</scope>
    <source>
        <strain evidence="13 14">AM-OR11-056</strain>
    </source>
</reference>
<keyword evidence="3" id="KW-1003">Cell membrane</keyword>
<dbReference type="PROSITE" id="PS50929">
    <property type="entry name" value="ABC_TM1F"/>
    <property type="match status" value="1"/>
</dbReference>
<evidence type="ECO:0000256" key="2">
    <source>
        <dbReference type="ARBA" id="ARBA00022448"/>
    </source>
</evidence>
<evidence type="ECO:0008006" key="15">
    <source>
        <dbReference type="Google" id="ProtNLM"/>
    </source>
</evidence>
<feature type="transmembrane region" description="Helical" evidence="10">
    <location>
        <begin position="318"/>
        <end position="340"/>
    </location>
</feature>
<evidence type="ECO:0000256" key="5">
    <source>
        <dbReference type="ARBA" id="ARBA00022741"/>
    </source>
</evidence>
<dbReference type="InterPro" id="IPR027417">
    <property type="entry name" value="P-loop_NTPase"/>
</dbReference>
<dbReference type="GO" id="GO:0005524">
    <property type="term" value="F:ATP binding"/>
    <property type="evidence" value="ECO:0007669"/>
    <property type="project" value="UniProtKB-KW"/>
</dbReference>
<dbReference type="InterPro" id="IPR039421">
    <property type="entry name" value="Type_1_exporter"/>
</dbReference>
<feature type="transmembrane region" description="Helical" evidence="10">
    <location>
        <begin position="133"/>
        <end position="161"/>
    </location>
</feature>
<evidence type="ECO:0000313" key="13">
    <source>
        <dbReference type="EMBL" id="OJA10183.1"/>
    </source>
</evidence>
<keyword evidence="4 10" id="KW-0812">Transmembrane</keyword>
<dbReference type="InterPro" id="IPR003593">
    <property type="entry name" value="AAA+_ATPase"/>
</dbReference>
<evidence type="ECO:0000313" key="14">
    <source>
        <dbReference type="Proteomes" id="UP000183567"/>
    </source>
</evidence>
<feature type="region of interest" description="Disordered" evidence="9">
    <location>
        <begin position="27"/>
        <end position="57"/>
    </location>
</feature>
<keyword evidence="6" id="KW-0067">ATP-binding</keyword>
<dbReference type="InterPro" id="IPR036640">
    <property type="entry name" value="ABC1_TM_sf"/>
</dbReference>
<dbReference type="PANTHER" id="PTHR24221:SF648">
    <property type="entry name" value="ABC-TYPE TRANSPORTER ATR1"/>
    <property type="match status" value="1"/>
</dbReference>
<protein>
    <recommendedName>
        <fullName evidence="15">ABC transporter</fullName>
    </recommendedName>
</protein>
<dbReference type="STRING" id="180088.A0A1J8PNV2"/>